<organism evidence="2 3">
    <name type="scientific">Gossypium australe</name>
    <dbReference type="NCBI Taxonomy" id="47621"/>
    <lineage>
        <taxon>Eukaryota</taxon>
        <taxon>Viridiplantae</taxon>
        <taxon>Streptophyta</taxon>
        <taxon>Embryophyta</taxon>
        <taxon>Tracheophyta</taxon>
        <taxon>Spermatophyta</taxon>
        <taxon>Magnoliopsida</taxon>
        <taxon>eudicotyledons</taxon>
        <taxon>Gunneridae</taxon>
        <taxon>Pentapetalae</taxon>
        <taxon>rosids</taxon>
        <taxon>malvids</taxon>
        <taxon>Malvales</taxon>
        <taxon>Malvaceae</taxon>
        <taxon>Malvoideae</taxon>
        <taxon>Gossypium</taxon>
    </lineage>
</organism>
<evidence type="ECO:0000259" key="1">
    <source>
        <dbReference type="Pfam" id="PF07727"/>
    </source>
</evidence>
<gene>
    <name evidence="2" type="ORF">EPI10_015349</name>
</gene>
<evidence type="ECO:0000313" key="3">
    <source>
        <dbReference type="Proteomes" id="UP000325315"/>
    </source>
</evidence>
<name>A0A5B6VKM5_9ROSI</name>
<proteinExistence type="predicted"/>
<dbReference type="AlphaFoldDB" id="A0A5B6VKM5"/>
<protein>
    <submittedName>
        <fullName evidence="2">Retrovirus-related Pol polyprotein from transposon TNT 1-94</fullName>
    </submittedName>
</protein>
<dbReference type="InterPro" id="IPR013103">
    <property type="entry name" value="RVT_2"/>
</dbReference>
<dbReference type="Pfam" id="PF07727">
    <property type="entry name" value="RVT_2"/>
    <property type="match status" value="1"/>
</dbReference>
<dbReference type="Proteomes" id="UP000325315">
    <property type="component" value="Unassembled WGS sequence"/>
</dbReference>
<accession>A0A5B6VKM5</accession>
<dbReference type="EMBL" id="SMMG02000006">
    <property type="protein sequence ID" value="KAA3469575.1"/>
    <property type="molecule type" value="Genomic_DNA"/>
</dbReference>
<comment type="caution">
    <text evidence="2">The sequence shown here is derived from an EMBL/GenBank/DDBJ whole genome shotgun (WGS) entry which is preliminary data.</text>
</comment>
<keyword evidence="3" id="KW-1185">Reference proteome</keyword>
<feature type="domain" description="Reverse transcriptase Ty1/copia-type" evidence="1">
    <location>
        <begin position="21"/>
        <end position="75"/>
    </location>
</feature>
<dbReference type="OrthoDB" id="1749346at2759"/>
<sequence>MQAELNMIRKNQKTKFNLDDSLNRLKARLVVKGFSQQYGIDYFETFALVVRLDMIRLLIAMVAHIGWRIHQLDVK</sequence>
<evidence type="ECO:0000313" key="2">
    <source>
        <dbReference type="EMBL" id="KAA3469575.1"/>
    </source>
</evidence>
<reference evidence="2" key="1">
    <citation type="submission" date="2019-08" db="EMBL/GenBank/DDBJ databases">
        <authorList>
            <person name="Liu F."/>
        </authorList>
    </citation>
    <scope>NUCLEOTIDE SEQUENCE [LARGE SCALE GENOMIC DNA]</scope>
    <source>
        <strain evidence="2">PA1801</strain>
        <tissue evidence="2">Leaf</tissue>
    </source>
</reference>